<sequence>MHDHDHKDHSSSHGDTPAGIKPPKRIRARGTTVGAMSRIMLEILQETAGFSFVPGLADTAGLALSILNLVEKAQGNREDLQSLAEQCATLVCVIKYSSDKLRRVDQIPAELQKDPKHVHETLVPIKEYAQKRANRGFVTRMVMGYRDAEDIKALQRAVDQVLSTFQFKSNIEQRQMLYNINTRLGTLDTTSIPSPTVSSPVSPSIPTLSPSVSFFQNASISASGPLSVNYIDGDQYVYYNQRGFRDVDPGNDYTSR</sequence>
<name>A0ABR1JJN7_9AGAR</name>
<feature type="compositionally biased region" description="Basic and acidic residues" evidence="1">
    <location>
        <begin position="1"/>
        <end position="12"/>
    </location>
</feature>
<dbReference type="EMBL" id="JBANRG010000013">
    <property type="protein sequence ID" value="KAK7461504.1"/>
    <property type="molecule type" value="Genomic_DNA"/>
</dbReference>
<dbReference type="Proteomes" id="UP001498398">
    <property type="component" value="Unassembled WGS sequence"/>
</dbReference>
<evidence type="ECO:0008006" key="4">
    <source>
        <dbReference type="Google" id="ProtNLM"/>
    </source>
</evidence>
<dbReference type="InterPro" id="IPR059179">
    <property type="entry name" value="MLKL-like_MCAfunc"/>
</dbReference>
<feature type="region of interest" description="Disordered" evidence="1">
    <location>
        <begin position="1"/>
        <end position="24"/>
    </location>
</feature>
<gene>
    <name evidence="2" type="ORF">VKT23_008677</name>
</gene>
<keyword evidence="3" id="KW-1185">Reference proteome</keyword>
<evidence type="ECO:0000313" key="3">
    <source>
        <dbReference type="Proteomes" id="UP001498398"/>
    </source>
</evidence>
<evidence type="ECO:0000256" key="1">
    <source>
        <dbReference type="SAM" id="MobiDB-lite"/>
    </source>
</evidence>
<organism evidence="2 3">
    <name type="scientific">Marasmiellus scandens</name>
    <dbReference type="NCBI Taxonomy" id="2682957"/>
    <lineage>
        <taxon>Eukaryota</taxon>
        <taxon>Fungi</taxon>
        <taxon>Dikarya</taxon>
        <taxon>Basidiomycota</taxon>
        <taxon>Agaricomycotina</taxon>
        <taxon>Agaricomycetes</taxon>
        <taxon>Agaricomycetidae</taxon>
        <taxon>Agaricales</taxon>
        <taxon>Marasmiineae</taxon>
        <taxon>Omphalotaceae</taxon>
        <taxon>Marasmiellus</taxon>
    </lineage>
</organism>
<reference evidence="2 3" key="1">
    <citation type="submission" date="2024-01" db="EMBL/GenBank/DDBJ databases">
        <title>A draft genome for the cacao thread blight pathogen Marasmiellus scandens.</title>
        <authorList>
            <person name="Baruah I.K."/>
            <person name="Leung J."/>
            <person name="Bukari Y."/>
            <person name="Amoako-Attah I."/>
            <person name="Meinhardt L.W."/>
            <person name="Bailey B.A."/>
            <person name="Cohen S.P."/>
        </authorList>
    </citation>
    <scope>NUCLEOTIDE SEQUENCE [LARGE SCALE GENOMIC DNA]</scope>
    <source>
        <strain evidence="2 3">GH-19</strain>
    </source>
</reference>
<comment type="caution">
    <text evidence="2">The sequence shown here is derived from an EMBL/GenBank/DDBJ whole genome shotgun (WGS) entry which is preliminary data.</text>
</comment>
<proteinExistence type="predicted"/>
<accession>A0ABR1JJN7</accession>
<dbReference type="CDD" id="cd21037">
    <property type="entry name" value="MLKL_NTD"/>
    <property type="match status" value="1"/>
</dbReference>
<protein>
    <recommendedName>
        <fullName evidence="4">NACHT-NTPase and P-loop NTPases N-terminal domain-containing protein</fullName>
    </recommendedName>
</protein>
<dbReference type="InterPro" id="IPR036537">
    <property type="entry name" value="Adaptor_Cbl_N_dom_sf"/>
</dbReference>
<dbReference type="Gene3D" id="1.20.930.20">
    <property type="entry name" value="Adaptor protein Cbl, N-terminal domain"/>
    <property type="match status" value="1"/>
</dbReference>
<evidence type="ECO:0000313" key="2">
    <source>
        <dbReference type="EMBL" id="KAK7461504.1"/>
    </source>
</evidence>